<comment type="caution">
    <text evidence="4">The sequence shown here is derived from an EMBL/GenBank/DDBJ whole genome shotgun (WGS) entry which is preliminary data.</text>
</comment>
<dbReference type="CDD" id="cd00473">
    <property type="entry name" value="bS6"/>
    <property type="match status" value="1"/>
</dbReference>
<evidence type="ECO:0000256" key="3">
    <source>
        <dbReference type="HAMAP-Rule" id="MF_00360"/>
    </source>
</evidence>
<evidence type="ECO:0000313" key="5">
    <source>
        <dbReference type="Proteomes" id="UP000228681"/>
    </source>
</evidence>
<dbReference type="GO" id="GO:0005840">
    <property type="term" value="C:ribosome"/>
    <property type="evidence" value="ECO:0007669"/>
    <property type="project" value="UniProtKB-KW"/>
</dbReference>
<keyword evidence="3" id="KW-0694">RNA-binding</keyword>
<reference evidence="4 5" key="1">
    <citation type="submission" date="2017-09" db="EMBL/GenBank/DDBJ databases">
        <title>Depth-based differentiation of microbial function through sediment-hosted aquifers and enrichment of novel symbionts in the deep terrestrial subsurface.</title>
        <authorList>
            <person name="Probst A.J."/>
            <person name="Ladd B."/>
            <person name="Jarett J.K."/>
            <person name="Geller-Mcgrath D.E."/>
            <person name="Sieber C.M."/>
            <person name="Emerson J.B."/>
            <person name="Anantharaman K."/>
            <person name="Thomas B.C."/>
            <person name="Malmstrom R."/>
            <person name="Stieglmeier M."/>
            <person name="Klingl A."/>
            <person name="Woyke T."/>
            <person name="Ryan C.M."/>
            <person name="Banfield J.F."/>
        </authorList>
    </citation>
    <scope>NUCLEOTIDE SEQUENCE [LARGE SCALE GENOMIC DNA]</scope>
    <source>
        <strain evidence="4">CG23_combo_of_CG06-09_8_20_14_all_36_12</strain>
    </source>
</reference>
<dbReference type="InterPro" id="IPR020814">
    <property type="entry name" value="Ribosomal_S6_plastid/chlpt"/>
</dbReference>
<protein>
    <recommendedName>
        <fullName evidence="2 3">Small ribosomal subunit protein bS6</fullName>
    </recommendedName>
</protein>
<dbReference type="GO" id="GO:0003735">
    <property type="term" value="F:structural constituent of ribosome"/>
    <property type="evidence" value="ECO:0007669"/>
    <property type="project" value="InterPro"/>
</dbReference>
<dbReference type="Pfam" id="PF01250">
    <property type="entry name" value="Ribosomal_S6"/>
    <property type="match status" value="1"/>
</dbReference>
<dbReference type="Gene3D" id="3.30.70.60">
    <property type="match status" value="1"/>
</dbReference>
<dbReference type="InterPro" id="IPR035980">
    <property type="entry name" value="Ribosomal_bS6_sf"/>
</dbReference>
<keyword evidence="3" id="KW-0687">Ribonucleoprotein</keyword>
<accession>A0A2G9Z0W5</accession>
<dbReference type="GO" id="GO:1990904">
    <property type="term" value="C:ribonucleoprotein complex"/>
    <property type="evidence" value="ECO:0007669"/>
    <property type="project" value="UniProtKB-KW"/>
</dbReference>
<keyword evidence="3" id="KW-0689">Ribosomal protein</keyword>
<evidence type="ECO:0000256" key="2">
    <source>
        <dbReference type="ARBA" id="ARBA00035294"/>
    </source>
</evidence>
<organism evidence="4 5">
    <name type="scientific">Candidatus Nealsonbacteria bacterium CG23_combo_of_CG06-09_8_20_14_all_36_12</name>
    <dbReference type="NCBI Taxonomy" id="1974718"/>
    <lineage>
        <taxon>Bacteria</taxon>
        <taxon>Candidatus Nealsoniibacteriota</taxon>
    </lineage>
</organism>
<sequence length="136" mass="16012">MRFYELTSLISSKLSEEEARKISEKINSFIQKEEGILDKEANPLKLKLALPIKKERQAYLLTLNFYLDLGKLENLEKKLKSTPEILRFLVQRKKLEIAKILPEKPLLKIKKPLKPREEKVELEEIEKKLEEILGEI</sequence>
<dbReference type="GO" id="GO:0006412">
    <property type="term" value="P:translation"/>
    <property type="evidence" value="ECO:0007669"/>
    <property type="project" value="UniProtKB-UniRule"/>
</dbReference>
<dbReference type="EMBL" id="PCRS01000006">
    <property type="protein sequence ID" value="PIP25128.1"/>
    <property type="molecule type" value="Genomic_DNA"/>
</dbReference>
<comment type="function">
    <text evidence="3">Binds together with bS18 to 16S ribosomal RNA.</text>
</comment>
<comment type="similarity">
    <text evidence="1 3">Belongs to the bacterial ribosomal protein bS6 family.</text>
</comment>
<dbReference type="AlphaFoldDB" id="A0A2G9Z0W5"/>
<dbReference type="GO" id="GO:0019843">
    <property type="term" value="F:rRNA binding"/>
    <property type="evidence" value="ECO:0007669"/>
    <property type="project" value="UniProtKB-UniRule"/>
</dbReference>
<dbReference type="Proteomes" id="UP000228681">
    <property type="component" value="Unassembled WGS sequence"/>
</dbReference>
<dbReference type="InterPro" id="IPR000529">
    <property type="entry name" value="Ribosomal_bS6"/>
</dbReference>
<proteinExistence type="inferred from homology"/>
<dbReference type="InterPro" id="IPR014717">
    <property type="entry name" value="Transl_elong_EF1B/ribsomal_bS6"/>
</dbReference>
<dbReference type="HAMAP" id="MF_00360">
    <property type="entry name" value="Ribosomal_bS6"/>
    <property type="match status" value="1"/>
</dbReference>
<name>A0A2G9Z0W5_9BACT</name>
<evidence type="ECO:0000256" key="1">
    <source>
        <dbReference type="ARBA" id="ARBA00009512"/>
    </source>
</evidence>
<dbReference type="SUPFAM" id="SSF54995">
    <property type="entry name" value="Ribosomal protein S6"/>
    <property type="match status" value="1"/>
</dbReference>
<keyword evidence="3" id="KW-0699">rRNA-binding</keyword>
<evidence type="ECO:0000313" key="4">
    <source>
        <dbReference type="EMBL" id="PIP25128.1"/>
    </source>
</evidence>
<gene>
    <name evidence="3" type="primary">rpsF</name>
    <name evidence="4" type="ORF">COX34_00360</name>
</gene>